<dbReference type="InterPro" id="IPR036065">
    <property type="entry name" value="BolA-like_sf"/>
</dbReference>
<feature type="region of interest" description="Disordered" evidence="2">
    <location>
        <begin position="1"/>
        <end position="40"/>
    </location>
</feature>
<evidence type="ECO:0000256" key="1">
    <source>
        <dbReference type="RuleBase" id="RU003860"/>
    </source>
</evidence>
<dbReference type="AlphaFoldDB" id="A0A1X4NLL5"/>
<evidence type="ECO:0000256" key="2">
    <source>
        <dbReference type="SAM" id="MobiDB-lite"/>
    </source>
</evidence>
<dbReference type="GO" id="GO:0016226">
    <property type="term" value="P:iron-sulfur cluster assembly"/>
    <property type="evidence" value="ECO:0007669"/>
    <property type="project" value="TreeGrafter"/>
</dbReference>
<reference evidence="3 4" key="1">
    <citation type="submission" date="2014-03" db="EMBL/GenBank/DDBJ databases">
        <title>The draft genome sequence of Marivita geojedonensis KCTC 23882.</title>
        <authorList>
            <person name="Lai Q."/>
            <person name="Shao Z."/>
        </authorList>
    </citation>
    <scope>NUCLEOTIDE SEQUENCE [LARGE SCALE GENOMIC DNA]</scope>
    <source>
        <strain evidence="3 4">DPG-138</strain>
    </source>
</reference>
<dbReference type="RefSeq" id="WP_085636400.1">
    <property type="nucleotide sequence ID" value="NZ_JFKC01000006.1"/>
</dbReference>
<comment type="caution">
    <text evidence="3">The sequence shown here is derived from an EMBL/GenBank/DDBJ whole genome shotgun (WGS) entry which is preliminary data.</text>
</comment>
<dbReference type="PIRSF" id="PIRSF003113">
    <property type="entry name" value="BolA"/>
    <property type="match status" value="1"/>
</dbReference>
<dbReference type="Gene3D" id="3.30.300.90">
    <property type="entry name" value="BolA-like"/>
    <property type="match status" value="1"/>
</dbReference>
<proteinExistence type="inferred from homology"/>
<evidence type="ECO:0000313" key="3">
    <source>
        <dbReference type="EMBL" id="OSQ51204.1"/>
    </source>
</evidence>
<dbReference type="PANTHER" id="PTHR46230:SF7">
    <property type="entry name" value="BOLA-LIKE PROTEIN 1"/>
    <property type="match status" value="1"/>
</dbReference>
<gene>
    <name evidence="3" type="ORF">MGEO_09025</name>
</gene>
<dbReference type="SUPFAM" id="SSF82657">
    <property type="entry name" value="BolA-like"/>
    <property type="match status" value="1"/>
</dbReference>
<dbReference type="InterPro" id="IPR002634">
    <property type="entry name" value="BolA"/>
</dbReference>
<keyword evidence="4" id="KW-1185">Reference proteome</keyword>
<organism evidence="3 4">
    <name type="scientific">Marivita geojedonensis</name>
    <dbReference type="NCBI Taxonomy" id="1123756"/>
    <lineage>
        <taxon>Bacteria</taxon>
        <taxon>Pseudomonadati</taxon>
        <taxon>Pseudomonadota</taxon>
        <taxon>Alphaproteobacteria</taxon>
        <taxon>Rhodobacterales</taxon>
        <taxon>Roseobacteraceae</taxon>
        <taxon>Marivita</taxon>
    </lineage>
</organism>
<dbReference type="EMBL" id="JFKC01000006">
    <property type="protein sequence ID" value="OSQ51204.1"/>
    <property type="molecule type" value="Genomic_DNA"/>
</dbReference>
<comment type="similarity">
    <text evidence="1">Belongs to the BolA/IbaG family.</text>
</comment>
<accession>A0A1X4NLL5</accession>
<dbReference type="PANTHER" id="PTHR46230">
    <property type="match status" value="1"/>
</dbReference>
<evidence type="ECO:0000313" key="4">
    <source>
        <dbReference type="Proteomes" id="UP000193926"/>
    </source>
</evidence>
<feature type="compositionally biased region" description="Basic and acidic residues" evidence="2">
    <location>
        <begin position="1"/>
        <end position="28"/>
    </location>
</feature>
<dbReference type="OrthoDB" id="9811118at2"/>
<name>A0A1X4NLL5_9RHOB</name>
<dbReference type="STRING" id="1123756.MGEO_09025"/>
<sequence>MTRTEQIETRLREALDPRELTVRDDSERHRGHSGYQEGGESHFHVIIRSAAFEGQSRIARHRMVHSALGPELVKAIHALSMDLDT</sequence>
<protein>
    <submittedName>
        <fullName evidence="3">BolA family transcriptional regulator</fullName>
    </submittedName>
</protein>
<dbReference type="Proteomes" id="UP000193926">
    <property type="component" value="Unassembled WGS sequence"/>
</dbReference>
<dbReference type="Pfam" id="PF01722">
    <property type="entry name" value="BolA"/>
    <property type="match status" value="1"/>
</dbReference>